<evidence type="ECO:0000259" key="4">
    <source>
        <dbReference type="PROSITE" id="PS50887"/>
    </source>
</evidence>
<dbReference type="PANTHER" id="PTHR33121:SF71">
    <property type="entry name" value="OXYGEN SENSOR PROTEIN DOSP"/>
    <property type="match status" value="1"/>
</dbReference>
<dbReference type="KEGG" id="pseo:OM33_00395"/>
<dbReference type="InterPro" id="IPR050706">
    <property type="entry name" value="Cyclic-di-GMP_PDE-like"/>
</dbReference>
<feature type="domain" description="GGDEF" evidence="4">
    <location>
        <begin position="341"/>
        <end position="468"/>
    </location>
</feature>
<dbReference type="RefSeq" id="WP_038637304.1">
    <property type="nucleotide sequence ID" value="NZ_CP009888.1"/>
</dbReference>
<dbReference type="eggNOG" id="COG5001">
    <property type="taxonomic scope" value="Bacteria"/>
</dbReference>
<dbReference type="InterPro" id="IPR001633">
    <property type="entry name" value="EAL_dom"/>
</dbReference>
<dbReference type="CDD" id="cd01948">
    <property type="entry name" value="EAL"/>
    <property type="match status" value="1"/>
</dbReference>
<dbReference type="EMBL" id="CP009888">
    <property type="protein sequence ID" value="AIY63792.1"/>
    <property type="molecule type" value="Genomic_DNA"/>
</dbReference>
<dbReference type="NCBIfam" id="TIGR00254">
    <property type="entry name" value="GGDEF"/>
    <property type="match status" value="1"/>
</dbReference>
<dbReference type="InterPro" id="IPR029787">
    <property type="entry name" value="Nucleotide_cyclase"/>
</dbReference>
<dbReference type="GO" id="GO:0000160">
    <property type="term" value="P:phosphorelay signal transduction system"/>
    <property type="evidence" value="ECO:0007669"/>
    <property type="project" value="InterPro"/>
</dbReference>
<dbReference type="InterPro" id="IPR011006">
    <property type="entry name" value="CheY-like_superfamily"/>
</dbReference>
<dbReference type="Pfam" id="PF00563">
    <property type="entry name" value="EAL"/>
    <property type="match status" value="1"/>
</dbReference>
<reference evidence="5 6" key="1">
    <citation type="submission" date="2014-11" db="EMBL/GenBank/DDBJ databases">
        <title>Complete Genome Sequence of Pseudoalteromonas sp. Strain OCN003 Isolated from Kaneohe Bay, Oahu, Hawaii.</title>
        <authorList>
            <person name="Beurmann S."/>
            <person name="Videau P."/>
            <person name="Ushijima B."/>
            <person name="Smith A.M."/>
            <person name="Aeby G.S."/>
            <person name="Callahan S.M."/>
            <person name="Belcaid M."/>
        </authorList>
    </citation>
    <scope>NUCLEOTIDE SEQUENCE [LARGE SCALE GENOMIC DNA]</scope>
    <source>
        <strain evidence="5 6">OCN003</strain>
    </source>
</reference>
<dbReference type="PROSITE" id="PS50887">
    <property type="entry name" value="GGDEF"/>
    <property type="match status" value="1"/>
</dbReference>
<dbReference type="InterPro" id="IPR043128">
    <property type="entry name" value="Rev_trsase/Diguanyl_cyclase"/>
</dbReference>
<feature type="modified residue" description="4-aspartylphosphate" evidence="1">
    <location>
        <position position="83"/>
    </location>
</feature>
<dbReference type="PROSITE" id="PS50883">
    <property type="entry name" value="EAL"/>
    <property type="match status" value="1"/>
</dbReference>
<dbReference type="Pfam" id="PF00072">
    <property type="entry name" value="Response_reg"/>
    <property type="match status" value="1"/>
</dbReference>
<dbReference type="Gene3D" id="3.20.20.450">
    <property type="entry name" value="EAL domain"/>
    <property type="match status" value="1"/>
</dbReference>
<dbReference type="Proteomes" id="UP000030341">
    <property type="component" value="Chromosome 1"/>
</dbReference>
<evidence type="ECO:0000313" key="5">
    <source>
        <dbReference type="EMBL" id="AIY63792.1"/>
    </source>
</evidence>
<keyword evidence="6" id="KW-1185">Reference proteome</keyword>
<dbReference type="PANTHER" id="PTHR33121">
    <property type="entry name" value="CYCLIC DI-GMP PHOSPHODIESTERASE PDEF"/>
    <property type="match status" value="1"/>
</dbReference>
<feature type="domain" description="EAL" evidence="3">
    <location>
        <begin position="477"/>
        <end position="728"/>
    </location>
</feature>
<dbReference type="SUPFAM" id="SSF141868">
    <property type="entry name" value="EAL domain-like"/>
    <property type="match status" value="1"/>
</dbReference>
<dbReference type="InterPro" id="IPR021800">
    <property type="entry name" value="DUF3369"/>
</dbReference>
<proteinExistence type="predicted"/>
<dbReference type="AlphaFoldDB" id="A0A0A7ECN0"/>
<evidence type="ECO:0000259" key="2">
    <source>
        <dbReference type="PROSITE" id="PS50110"/>
    </source>
</evidence>
<accession>A0A0A7ECN0</accession>
<dbReference type="GO" id="GO:0071111">
    <property type="term" value="F:cyclic-guanylate-specific phosphodiesterase activity"/>
    <property type="evidence" value="ECO:0007669"/>
    <property type="project" value="InterPro"/>
</dbReference>
<dbReference type="SUPFAM" id="SSF52172">
    <property type="entry name" value="CheY-like"/>
    <property type="match status" value="1"/>
</dbReference>
<dbReference type="InterPro" id="IPR000160">
    <property type="entry name" value="GGDEF_dom"/>
</dbReference>
<dbReference type="OrthoDB" id="9813903at2"/>
<evidence type="ECO:0000259" key="3">
    <source>
        <dbReference type="PROSITE" id="PS50883"/>
    </source>
</evidence>
<feature type="domain" description="Response regulatory" evidence="2">
    <location>
        <begin position="28"/>
        <end position="152"/>
    </location>
</feature>
<dbReference type="SMART" id="SM00052">
    <property type="entry name" value="EAL"/>
    <property type="match status" value="1"/>
</dbReference>
<keyword evidence="1" id="KW-0597">Phosphoprotein</keyword>
<dbReference type="Pfam" id="PF11849">
    <property type="entry name" value="DUF3369"/>
    <property type="match status" value="1"/>
</dbReference>
<dbReference type="Pfam" id="PF00990">
    <property type="entry name" value="GGDEF"/>
    <property type="match status" value="1"/>
</dbReference>
<dbReference type="SMART" id="SM00267">
    <property type="entry name" value="GGDEF"/>
    <property type="match status" value="1"/>
</dbReference>
<evidence type="ECO:0000256" key="1">
    <source>
        <dbReference type="PROSITE-ProRule" id="PRU00169"/>
    </source>
</evidence>
<protein>
    <submittedName>
        <fullName evidence="5">Diguanylate phosphodiesterase</fullName>
    </submittedName>
</protein>
<dbReference type="SMART" id="SM00448">
    <property type="entry name" value="REC"/>
    <property type="match status" value="1"/>
</dbReference>
<dbReference type="HOGENOM" id="CLU_000445_70_50_6"/>
<dbReference type="Gene3D" id="3.40.50.2300">
    <property type="match status" value="1"/>
</dbReference>
<dbReference type="PROSITE" id="PS50110">
    <property type="entry name" value="RESPONSE_REGULATORY"/>
    <property type="match status" value="1"/>
</dbReference>
<evidence type="ECO:0000313" key="6">
    <source>
        <dbReference type="Proteomes" id="UP000030341"/>
    </source>
</evidence>
<dbReference type="InterPro" id="IPR035919">
    <property type="entry name" value="EAL_sf"/>
</dbReference>
<dbReference type="CDD" id="cd00156">
    <property type="entry name" value="REC"/>
    <property type="match status" value="1"/>
</dbReference>
<sequence length="728" mass="82341">MTQPAEEQFLFLNEDDNETPEQYSGFWDVLIVDDEPEVHSVTQLALSGLSFWNKQLRFHHAYSGDEAVRKLAEIPNISVVLLDVVMETDDAGLVTVKRIREELNNSQLRIILRTGQPGYAPEENIIREYDINDYKTKTELTRAKLVTSLVTALRSYQQLCELSEHNTGLEKVLDAAKSINGLEDLSAFASQVIEQIARLLDGTGDGVIVSAEAGRSAVLGGSNEYKGSLWQGIEQIDNSRALGVLQQTLQNKSHQISDHDSCFFVEDDKSQFAIYLETKEMVHEQQIKLIEIFLQNVSVAFKNVRMLSELRDAAYKDKLTKLPNRNDFINQIERYFSESVNAYTLYFIDIADFSSINNGLGQDVGDLLLQAVATRIQEDIVGIKYFARIGADVFAALVESEKVTPDSLNHVLSLPFLAGEHLLPVNFHLGVCEQQYFYKDGKDTLKSCYIALNLGKKHLRFNYEYYLPEMEEKMAWQLGVLKELRHDFSEHKLEVWYQPQICLSTREVIGCEALLRWPNEQGSFISPAIFVPLAEQSGLIIPIGQWVLEQACKTQSELLELGFDMRIAVNVSVPQFRDPQFVTKVKETLAKYNITPHKIELEVTESIVMDEPEIVIEALTELKEHGLEIAIDDFGTGFSSLSYLKKLPLNRIKIDRAFVKDIPEDTGAIAELIVSLGKKLGLNTIAEGIENEDQANCLRLMGCEEAQGFMFAKPMPFKELQEFLLSKK</sequence>
<dbReference type="InterPro" id="IPR001789">
    <property type="entry name" value="Sig_transdc_resp-reg_receiver"/>
</dbReference>
<dbReference type="SUPFAM" id="SSF55073">
    <property type="entry name" value="Nucleotide cyclase"/>
    <property type="match status" value="1"/>
</dbReference>
<dbReference type="CDD" id="cd01949">
    <property type="entry name" value="GGDEF"/>
    <property type="match status" value="1"/>
</dbReference>
<dbReference type="Gene3D" id="3.30.70.270">
    <property type="match status" value="1"/>
</dbReference>
<name>A0A0A7ECN0_9GAMM</name>
<gene>
    <name evidence="5" type="ORF">OM33_00395</name>
</gene>
<organism evidence="5 6">
    <name type="scientific">Pseudoalteromonas piratica</name>
    <dbReference type="NCBI Taxonomy" id="1348114"/>
    <lineage>
        <taxon>Bacteria</taxon>
        <taxon>Pseudomonadati</taxon>
        <taxon>Pseudomonadota</taxon>
        <taxon>Gammaproteobacteria</taxon>
        <taxon>Alteromonadales</taxon>
        <taxon>Pseudoalteromonadaceae</taxon>
        <taxon>Pseudoalteromonas</taxon>
    </lineage>
</organism>
<dbReference type="STRING" id="1348114.OM33_00395"/>